<protein>
    <submittedName>
        <fullName evidence="2">Uncharacterized protein</fullName>
    </submittedName>
</protein>
<feature type="region of interest" description="Disordered" evidence="1">
    <location>
        <begin position="72"/>
        <end position="109"/>
    </location>
</feature>
<feature type="non-terminal residue" evidence="2">
    <location>
        <position position="1"/>
    </location>
</feature>
<name>A0A7J6RIJ2_PEROL</name>
<feature type="compositionally biased region" description="Basic and acidic residues" evidence="1">
    <location>
        <begin position="72"/>
        <end position="82"/>
    </location>
</feature>
<proteinExistence type="predicted"/>
<sequence>VWLFVSCLFYEFENPPSAAAVEDSPFDSGPALKYVFAVRTVVTFICCQDALRRIASVNWECWVRLWCKLARDPKTSRHRQDVQHTSGQRPIQHRSHIAWHASTQAMSPR</sequence>
<dbReference type="AlphaFoldDB" id="A0A7J6RIJ2"/>
<gene>
    <name evidence="2" type="ORF">FOZ62_004448</name>
</gene>
<evidence type="ECO:0000313" key="3">
    <source>
        <dbReference type="Proteomes" id="UP000574390"/>
    </source>
</evidence>
<accession>A0A7J6RIJ2</accession>
<organism evidence="2 3">
    <name type="scientific">Perkinsus olseni</name>
    <name type="common">Perkinsus atlanticus</name>
    <dbReference type="NCBI Taxonomy" id="32597"/>
    <lineage>
        <taxon>Eukaryota</taxon>
        <taxon>Sar</taxon>
        <taxon>Alveolata</taxon>
        <taxon>Perkinsozoa</taxon>
        <taxon>Perkinsea</taxon>
        <taxon>Perkinsida</taxon>
        <taxon>Perkinsidae</taxon>
        <taxon>Perkinsus</taxon>
    </lineage>
</organism>
<evidence type="ECO:0000256" key="1">
    <source>
        <dbReference type="SAM" id="MobiDB-lite"/>
    </source>
</evidence>
<evidence type="ECO:0000313" key="2">
    <source>
        <dbReference type="EMBL" id="KAF4719550.1"/>
    </source>
</evidence>
<dbReference type="Proteomes" id="UP000574390">
    <property type="component" value="Unassembled WGS sequence"/>
</dbReference>
<dbReference type="EMBL" id="JABANM010022466">
    <property type="protein sequence ID" value="KAF4719550.1"/>
    <property type="molecule type" value="Genomic_DNA"/>
</dbReference>
<comment type="caution">
    <text evidence="2">The sequence shown here is derived from an EMBL/GenBank/DDBJ whole genome shotgun (WGS) entry which is preliminary data.</text>
</comment>
<reference evidence="2 3" key="1">
    <citation type="submission" date="2020-04" db="EMBL/GenBank/DDBJ databases">
        <title>Perkinsus olseni comparative genomics.</title>
        <authorList>
            <person name="Bogema D.R."/>
        </authorList>
    </citation>
    <scope>NUCLEOTIDE SEQUENCE [LARGE SCALE GENOMIC DNA]</scope>
    <source>
        <strain evidence="2">ATCC PRA-205</strain>
    </source>
</reference>